<dbReference type="Proteomes" id="UP001341281">
    <property type="component" value="Chromosome 03"/>
</dbReference>
<protein>
    <submittedName>
        <fullName evidence="2">Uncharacterized protein</fullName>
    </submittedName>
</protein>
<keyword evidence="3" id="KW-1185">Reference proteome</keyword>
<accession>A0AAQ3T3B5</accession>
<gene>
    <name evidence="2" type="ORF">U9M48_014701</name>
</gene>
<feature type="region of interest" description="Disordered" evidence="1">
    <location>
        <begin position="134"/>
        <end position="165"/>
    </location>
</feature>
<reference evidence="2 3" key="1">
    <citation type="submission" date="2024-02" db="EMBL/GenBank/DDBJ databases">
        <title>High-quality chromosome-scale genome assembly of Pensacola bahiagrass (Paspalum notatum Flugge var. saurae).</title>
        <authorList>
            <person name="Vega J.M."/>
            <person name="Podio M."/>
            <person name="Orjuela J."/>
            <person name="Siena L.A."/>
            <person name="Pessino S.C."/>
            <person name="Combes M.C."/>
            <person name="Mariac C."/>
            <person name="Albertini E."/>
            <person name="Pupilli F."/>
            <person name="Ortiz J.P.A."/>
            <person name="Leblanc O."/>
        </authorList>
    </citation>
    <scope>NUCLEOTIDE SEQUENCE [LARGE SCALE GENOMIC DNA]</scope>
    <source>
        <strain evidence="2">R1</strain>
        <tissue evidence="2">Leaf</tissue>
    </source>
</reference>
<name>A0AAQ3T3B5_PASNO</name>
<evidence type="ECO:0000313" key="2">
    <source>
        <dbReference type="EMBL" id="WVZ65317.1"/>
    </source>
</evidence>
<feature type="compositionally biased region" description="Acidic residues" evidence="1">
    <location>
        <begin position="140"/>
        <end position="150"/>
    </location>
</feature>
<proteinExistence type="predicted"/>
<evidence type="ECO:0000313" key="3">
    <source>
        <dbReference type="Proteomes" id="UP001341281"/>
    </source>
</evidence>
<organism evidence="2 3">
    <name type="scientific">Paspalum notatum var. saurae</name>
    <dbReference type="NCBI Taxonomy" id="547442"/>
    <lineage>
        <taxon>Eukaryota</taxon>
        <taxon>Viridiplantae</taxon>
        <taxon>Streptophyta</taxon>
        <taxon>Embryophyta</taxon>
        <taxon>Tracheophyta</taxon>
        <taxon>Spermatophyta</taxon>
        <taxon>Magnoliopsida</taxon>
        <taxon>Liliopsida</taxon>
        <taxon>Poales</taxon>
        <taxon>Poaceae</taxon>
        <taxon>PACMAD clade</taxon>
        <taxon>Panicoideae</taxon>
        <taxon>Andropogonodae</taxon>
        <taxon>Paspaleae</taxon>
        <taxon>Paspalinae</taxon>
        <taxon>Paspalum</taxon>
    </lineage>
</organism>
<evidence type="ECO:0000256" key="1">
    <source>
        <dbReference type="SAM" id="MobiDB-lite"/>
    </source>
</evidence>
<dbReference type="EMBL" id="CP144747">
    <property type="protein sequence ID" value="WVZ65317.1"/>
    <property type="molecule type" value="Genomic_DNA"/>
</dbReference>
<dbReference type="AlphaFoldDB" id="A0AAQ3T3B5"/>
<sequence>MCRMLLEHAWAVELNWQIAWPYFSLPEPQGPMSSKTNTCIELTKQTNKNVGFSTTKESMEAKALRIRSFGPINHAHFIASVRVVVVFVAEAIDALGARGSRRSARRSLGVGGRGVGGGGVRFRGVGGLLCLGQRRHGHGDEEEGGEEEGDASASHGCLPAGLRAS</sequence>